<evidence type="ECO:0000313" key="1">
    <source>
        <dbReference type="EMBL" id="OIS97793.1"/>
    </source>
</evidence>
<gene>
    <name evidence="1" type="ORF">A4A49_12910</name>
</gene>
<sequence>MSTIECEALIELKDRCKVQAISVLSSALGHKESCPSLSLQYASICLRKGETSSAFGLMVTSSVAGFTATMRVVHSYTPVLRFQSFEEAKVRVQLERQGNICYLERFQGKSLNGQKHAISIAQAGNTDEFSHILKFWSIVECILN</sequence>
<dbReference type="AlphaFoldDB" id="A0A1J6HZN8"/>
<proteinExistence type="predicted"/>
<dbReference type="EMBL" id="MJEQ01037192">
    <property type="protein sequence ID" value="OIS97793.1"/>
    <property type="molecule type" value="Genomic_DNA"/>
</dbReference>
<accession>A0A1J6HZN8</accession>
<comment type="caution">
    <text evidence="1">The sequence shown here is derived from an EMBL/GenBank/DDBJ whole genome shotgun (WGS) entry which is preliminary data.</text>
</comment>
<reference evidence="1" key="1">
    <citation type="submission" date="2016-11" db="EMBL/GenBank/DDBJ databases">
        <title>The genome of Nicotiana attenuata.</title>
        <authorList>
            <person name="Xu S."/>
            <person name="Brockmoeller T."/>
            <person name="Gaquerel E."/>
            <person name="Navarro A."/>
            <person name="Kuhl H."/>
            <person name="Gase K."/>
            <person name="Ling Z."/>
            <person name="Zhou W."/>
            <person name="Kreitzer C."/>
            <person name="Stanke M."/>
            <person name="Tang H."/>
            <person name="Lyons E."/>
            <person name="Pandey P."/>
            <person name="Pandey S.P."/>
            <person name="Timmermann B."/>
            <person name="Baldwin I.T."/>
        </authorList>
    </citation>
    <scope>NUCLEOTIDE SEQUENCE [LARGE SCALE GENOMIC DNA]</scope>
    <source>
        <strain evidence="1">UT</strain>
    </source>
</reference>
<protein>
    <submittedName>
        <fullName evidence="1">Uncharacterized protein</fullName>
    </submittedName>
</protein>
<keyword evidence="2" id="KW-1185">Reference proteome</keyword>
<organism evidence="1 2">
    <name type="scientific">Nicotiana attenuata</name>
    <name type="common">Coyote tobacco</name>
    <dbReference type="NCBI Taxonomy" id="49451"/>
    <lineage>
        <taxon>Eukaryota</taxon>
        <taxon>Viridiplantae</taxon>
        <taxon>Streptophyta</taxon>
        <taxon>Embryophyta</taxon>
        <taxon>Tracheophyta</taxon>
        <taxon>Spermatophyta</taxon>
        <taxon>Magnoliopsida</taxon>
        <taxon>eudicotyledons</taxon>
        <taxon>Gunneridae</taxon>
        <taxon>Pentapetalae</taxon>
        <taxon>asterids</taxon>
        <taxon>lamiids</taxon>
        <taxon>Solanales</taxon>
        <taxon>Solanaceae</taxon>
        <taxon>Nicotianoideae</taxon>
        <taxon>Nicotianeae</taxon>
        <taxon>Nicotiana</taxon>
    </lineage>
</organism>
<dbReference type="Gramene" id="OIS97793">
    <property type="protein sequence ID" value="OIS97793"/>
    <property type="gene ID" value="A4A49_12910"/>
</dbReference>
<name>A0A1J6HZN8_NICAT</name>
<dbReference type="STRING" id="49451.A0A1J6HZN8"/>
<dbReference type="Proteomes" id="UP000187609">
    <property type="component" value="Unassembled WGS sequence"/>
</dbReference>
<evidence type="ECO:0000313" key="2">
    <source>
        <dbReference type="Proteomes" id="UP000187609"/>
    </source>
</evidence>